<sequence>MKIKKVHIVFFLLLITWFFLPSTLFVNEKTKRFDMVSPDGKYKVDIYHAKIISPLSLYKYLKNEDYYFILYDVEGKVIFKPSPFYGTSEVAAYDSIEFLYGTDKELLYPGELGYDGYVLK</sequence>
<dbReference type="InterPro" id="IPR045681">
    <property type="entry name" value="DUF6201"/>
</dbReference>
<protein>
    <submittedName>
        <fullName evidence="1">Uncharacterized protein</fullName>
    </submittedName>
</protein>
<reference evidence="1 2" key="1">
    <citation type="submission" date="2019-01" db="EMBL/GenBank/DDBJ databases">
        <title>Florfenicol resistance in Enterobacteriaceae and whole-genome sequence analysis of florfenicol-resistant Leclercia adecarboxylata strain R25.</title>
        <authorList>
            <person name="Bao Q."/>
            <person name="Ying Y."/>
        </authorList>
    </citation>
    <scope>NUCLEOTIDE SEQUENCE [LARGE SCALE GENOMIC DNA]</scope>
    <source>
        <strain evidence="1 2">R25</strain>
    </source>
</reference>
<dbReference type="EMBL" id="CP035382">
    <property type="protein sequence ID" value="QDK20897.1"/>
    <property type="molecule type" value="Genomic_DNA"/>
</dbReference>
<dbReference type="AlphaFoldDB" id="A0AAP9DDL4"/>
<dbReference type="Proteomes" id="UP000317812">
    <property type="component" value="Chromosome"/>
</dbReference>
<organism evidence="1 2">
    <name type="scientific">Leclercia adecarboxylata</name>
    <dbReference type="NCBI Taxonomy" id="83655"/>
    <lineage>
        <taxon>Bacteria</taxon>
        <taxon>Pseudomonadati</taxon>
        <taxon>Pseudomonadota</taxon>
        <taxon>Gammaproteobacteria</taxon>
        <taxon>Enterobacterales</taxon>
        <taxon>Enterobacteriaceae</taxon>
        <taxon>Leclercia</taxon>
    </lineage>
</organism>
<evidence type="ECO:0000313" key="1">
    <source>
        <dbReference type="EMBL" id="QDK20897.1"/>
    </source>
</evidence>
<proteinExistence type="predicted"/>
<dbReference type="RefSeq" id="WP_142489755.1">
    <property type="nucleotide sequence ID" value="NZ_CP035382.1"/>
</dbReference>
<evidence type="ECO:0000313" key="2">
    <source>
        <dbReference type="Proteomes" id="UP000317812"/>
    </source>
</evidence>
<gene>
    <name evidence="1" type="ORF">ES815_22315</name>
</gene>
<dbReference type="Pfam" id="PF19703">
    <property type="entry name" value="DUF6201"/>
    <property type="match status" value="1"/>
</dbReference>
<name>A0AAP9DDL4_9ENTR</name>
<accession>A0AAP9DDL4</accession>